<comment type="cofactor">
    <cofactor evidence="2">
        <name>heme</name>
        <dbReference type="ChEBI" id="CHEBI:30413"/>
    </cofactor>
</comment>
<dbReference type="GO" id="GO:0004497">
    <property type="term" value="F:monooxygenase activity"/>
    <property type="evidence" value="ECO:0007669"/>
    <property type="project" value="InterPro"/>
</dbReference>
<keyword evidence="2" id="KW-0349">Heme</keyword>
<evidence type="ECO:0000256" key="2">
    <source>
        <dbReference type="PIRSR" id="PIRSR602401-1"/>
    </source>
</evidence>
<dbReference type="GO" id="GO:0020037">
    <property type="term" value="F:heme binding"/>
    <property type="evidence" value="ECO:0007669"/>
    <property type="project" value="InterPro"/>
</dbReference>
<dbReference type="VEuPathDB" id="FungiDB:TSTA_023770"/>
<reference evidence="4" key="1">
    <citation type="journal article" date="2015" name="Genome Announc.">
        <title>Genome sequence of the AIDS-associated pathogen Penicillium marneffei (ATCC18224) and its near taxonomic relative Talaromyces stipitatus (ATCC10500).</title>
        <authorList>
            <person name="Nierman W.C."/>
            <person name="Fedorova-Abrams N.D."/>
            <person name="Andrianopoulos A."/>
        </authorList>
    </citation>
    <scope>NUCLEOTIDE SEQUENCE [LARGE SCALE GENOMIC DNA]</scope>
    <source>
        <strain evidence="4">ATCC 10500 / CBS 375.48 / QM 6759 / NRRL 1006</strain>
    </source>
</reference>
<protein>
    <submittedName>
        <fullName evidence="3">Cytochrome P450, putative</fullName>
    </submittedName>
</protein>
<evidence type="ECO:0000256" key="1">
    <source>
        <dbReference type="ARBA" id="ARBA00010617"/>
    </source>
</evidence>
<dbReference type="InterPro" id="IPR001128">
    <property type="entry name" value="Cyt_P450"/>
</dbReference>
<dbReference type="GO" id="GO:0016705">
    <property type="term" value="F:oxidoreductase activity, acting on paired donors, with incorporation or reduction of molecular oxygen"/>
    <property type="evidence" value="ECO:0007669"/>
    <property type="project" value="InterPro"/>
</dbReference>
<dbReference type="AlphaFoldDB" id="B8M643"/>
<dbReference type="PRINTS" id="PR00385">
    <property type="entry name" value="P450"/>
</dbReference>
<dbReference type="InParanoid" id="B8M643"/>
<keyword evidence="4" id="KW-1185">Reference proteome</keyword>
<keyword evidence="2" id="KW-0408">Iron</keyword>
<dbReference type="HOGENOM" id="CLU_001570_5_11_1"/>
<dbReference type="Gene3D" id="1.10.630.10">
    <property type="entry name" value="Cytochrome P450"/>
    <property type="match status" value="1"/>
</dbReference>
<comment type="similarity">
    <text evidence="1">Belongs to the cytochrome P450 family.</text>
</comment>
<name>B8M643_TALSN</name>
<feature type="binding site" description="axial binding residue" evidence="2">
    <location>
        <position position="490"/>
    </location>
    <ligand>
        <name>heme</name>
        <dbReference type="ChEBI" id="CHEBI:30413"/>
    </ligand>
    <ligandPart>
        <name>Fe</name>
        <dbReference type="ChEBI" id="CHEBI:18248"/>
    </ligandPart>
</feature>
<organism evidence="3 4">
    <name type="scientific">Talaromyces stipitatus (strain ATCC 10500 / CBS 375.48 / QM 6759 / NRRL 1006)</name>
    <name type="common">Penicillium stipitatum</name>
    <dbReference type="NCBI Taxonomy" id="441959"/>
    <lineage>
        <taxon>Eukaryota</taxon>
        <taxon>Fungi</taxon>
        <taxon>Dikarya</taxon>
        <taxon>Ascomycota</taxon>
        <taxon>Pezizomycotina</taxon>
        <taxon>Eurotiomycetes</taxon>
        <taxon>Eurotiomycetidae</taxon>
        <taxon>Eurotiales</taxon>
        <taxon>Trichocomaceae</taxon>
        <taxon>Talaromyces</taxon>
        <taxon>Talaromyces sect. Talaromyces</taxon>
    </lineage>
</organism>
<dbReference type="EMBL" id="EQ962654">
    <property type="protein sequence ID" value="EED19043.1"/>
    <property type="molecule type" value="Genomic_DNA"/>
</dbReference>
<dbReference type="InterPro" id="IPR002401">
    <property type="entry name" value="Cyt_P450_E_grp-I"/>
</dbReference>
<dbReference type="PANTHER" id="PTHR24305">
    <property type="entry name" value="CYTOCHROME P450"/>
    <property type="match status" value="1"/>
</dbReference>
<proteinExistence type="inferred from homology"/>
<dbReference type="GeneID" id="8109559"/>
<dbReference type="STRING" id="441959.B8M643"/>
<dbReference type="CDD" id="cd11069">
    <property type="entry name" value="CYP_FUM15-like"/>
    <property type="match status" value="1"/>
</dbReference>
<dbReference type="PANTHER" id="PTHR24305:SF166">
    <property type="entry name" value="CYTOCHROME P450 12A4, MITOCHONDRIAL-RELATED"/>
    <property type="match status" value="1"/>
</dbReference>
<evidence type="ECO:0000313" key="4">
    <source>
        <dbReference type="Proteomes" id="UP000001745"/>
    </source>
</evidence>
<dbReference type="PRINTS" id="PR00463">
    <property type="entry name" value="EP450I"/>
</dbReference>
<gene>
    <name evidence="3" type="ORF">TSTA_023770</name>
</gene>
<dbReference type="InterPro" id="IPR050121">
    <property type="entry name" value="Cytochrome_P450_monoxygenase"/>
</dbReference>
<dbReference type="Pfam" id="PF00067">
    <property type="entry name" value="p450"/>
    <property type="match status" value="1"/>
</dbReference>
<dbReference type="Proteomes" id="UP000001745">
    <property type="component" value="Unassembled WGS sequence"/>
</dbReference>
<dbReference type="OMA" id="PAKMNRD"/>
<dbReference type="FunCoup" id="B8M643">
    <property type="interactions" value="1478"/>
</dbReference>
<accession>B8M643</accession>
<dbReference type="SUPFAM" id="SSF48264">
    <property type="entry name" value="Cytochrome P450"/>
    <property type="match status" value="1"/>
</dbReference>
<dbReference type="RefSeq" id="XP_002479477.1">
    <property type="nucleotide sequence ID" value="XM_002479432.1"/>
</dbReference>
<dbReference type="PhylomeDB" id="B8M643"/>
<evidence type="ECO:0000313" key="3">
    <source>
        <dbReference type="EMBL" id="EED19043.1"/>
    </source>
</evidence>
<dbReference type="InterPro" id="IPR036396">
    <property type="entry name" value="Cyt_P450_sf"/>
</dbReference>
<keyword evidence="2" id="KW-0479">Metal-binding</keyword>
<sequence>MAAQRTTSVAPFKPRFMPLMLTATLAAGVVSRSSSLSTAAALVLLYAVTVPSYVIYWSWIYPYYISPLRHVPTVPGNPLYGQMFEILENEVGVCQREWHKRHGPIVRYFFPLGTERLSIADDDALKQMTIKNPYNYPKPLGARKWMTRILGEGILLAEGNAHVHQRKALTPGFSIGSIRTLAPIFWRKSFLMAKLWDQEIGRSKDKKTGTFEVLEWLNRTTLDIICEAGFGTEVNSLENPETPLREAYRKVFVFDTLSRLMHGLQTLFPLTKYIPAKMNRDMEASRGIILGSATKIIKEKQATANPADKDILSLLVRDNLKLQAAGEAGLSFETMRDQVMTFLGAGHDTTATGVTWTLHLLSKHLGVQCKLREEIRKHYPFLFDRERRENFDISTIDPDHLPYLDNVCRESLRYIPPIPMTVRELVEDDKLGDYVVPKGTTILVYSNAINRLPEYWGPTADEFDPDRWDRLPDSYTTNAFMTFLQGPRGCIGRKFAETEMKILLCVLLSQFTFARDESVQDPEELKMWRLVLRPRDGVQLKVTKLIFLFLLVLNFNIMT</sequence>
<dbReference type="OrthoDB" id="1470350at2759"/>
<dbReference type="eggNOG" id="KOG0157">
    <property type="taxonomic scope" value="Eukaryota"/>
</dbReference>
<dbReference type="GO" id="GO:0005506">
    <property type="term" value="F:iron ion binding"/>
    <property type="evidence" value="ECO:0007669"/>
    <property type="project" value="InterPro"/>
</dbReference>